<sequence>MTTSTDPPVLYNLKHESPRAAESSPASAPGIVYDHGHGHGHDQGLPLHHRPPPPQLHEHHVIKRRRITKACDFCHRRGRKCKLPPGVDQTSSSSTPGLPSGHITCLTCVEHGATCTWTRVAAKRGVKSKSSPHGSSSRGGTAASPTTPSTPAVAGDDKAWAYTEARHGDPDLVRGLLRIFFDTVYPIFPFFAESLLLAEWDRCRLSSSRASFACLMAVCATSSCHVRDGAVFTLGLSVPVEPRHRQAYLEDARRAVPRHVPAADCFPYLQTLATLSLAAIQIGDAPLLHQSLGLYHLVVAQHNFHNESRWPPDLDPVERHVRRQFFWSMYRLEVHTALIMGHVVRCPEMQAAVAYPSMPPGLDGSLSTLSTAAAATAAAAAVSGVSGSSFPRGGWLIGWNYITDLYRVLEHVIVRFRARKIAAVDRGSLYGGYGSIAPPVDELLTRVLAQRDALPAYLARAQPPSHDIESNLCGFQVANIACTIQLLRMTSFSCQDVKFRDACRAATELIEDMSQTPVDYLRAIGSPMLQELAGVGHMLTSFIGRQLHPTEYQHLREVM</sequence>
<feature type="region of interest" description="Disordered" evidence="2">
    <location>
        <begin position="1"/>
        <end position="29"/>
    </location>
</feature>
<feature type="domain" description="Zn(2)-C6 fungal-type" evidence="3">
    <location>
        <begin position="65"/>
        <end position="126"/>
    </location>
</feature>
<dbReference type="AlphaFoldDB" id="A0A3N2Q5G6"/>
<reference evidence="4 5" key="1">
    <citation type="journal article" date="2018" name="Mol. Ecol.">
        <title>The obligate alkalophilic soda-lake fungus Sodiomyces alkalinus has shifted to a protein diet.</title>
        <authorList>
            <person name="Grum-Grzhimaylo A.A."/>
            <person name="Falkoski D.L."/>
            <person name="van den Heuvel J."/>
            <person name="Valero-Jimenez C.A."/>
            <person name="Min B."/>
            <person name="Choi I.G."/>
            <person name="Lipzen A."/>
            <person name="Daum C.G."/>
            <person name="Aanen D.K."/>
            <person name="Tsang A."/>
            <person name="Henrissat B."/>
            <person name="Bilanenko E.N."/>
            <person name="de Vries R.P."/>
            <person name="van Kan J.A.L."/>
            <person name="Grigoriev I.V."/>
            <person name="Debets A.J.M."/>
        </authorList>
    </citation>
    <scope>NUCLEOTIDE SEQUENCE [LARGE SCALE GENOMIC DNA]</scope>
    <source>
        <strain evidence="4 5">F11</strain>
    </source>
</reference>
<dbReference type="InterPro" id="IPR036864">
    <property type="entry name" value="Zn2-C6_fun-type_DNA-bd_sf"/>
</dbReference>
<gene>
    <name evidence="4" type="ORF">SODALDRAFT_5197</name>
</gene>
<dbReference type="SUPFAM" id="SSF57701">
    <property type="entry name" value="Zn2/Cys6 DNA-binding domain"/>
    <property type="match status" value="1"/>
</dbReference>
<keyword evidence="5" id="KW-1185">Reference proteome</keyword>
<dbReference type="Gene3D" id="4.10.240.10">
    <property type="entry name" value="Zn(2)-C6 fungal-type DNA-binding domain"/>
    <property type="match status" value="1"/>
</dbReference>
<dbReference type="GeneID" id="39583913"/>
<proteinExistence type="predicted"/>
<dbReference type="CDD" id="cd12148">
    <property type="entry name" value="fungal_TF_MHR"/>
    <property type="match status" value="1"/>
</dbReference>
<organism evidence="4 5">
    <name type="scientific">Sodiomyces alkalinus (strain CBS 110278 / VKM F-3762 / F11)</name>
    <name type="common">Alkaliphilic filamentous fungus</name>
    <dbReference type="NCBI Taxonomy" id="1314773"/>
    <lineage>
        <taxon>Eukaryota</taxon>
        <taxon>Fungi</taxon>
        <taxon>Dikarya</taxon>
        <taxon>Ascomycota</taxon>
        <taxon>Pezizomycotina</taxon>
        <taxon>Sordariomycetes</taxon>
        <taxon>Hypocreomycetidae</taxon>
        <taxon>Glomerellales</taxon>
        <taxon>Plectosphaerellaceae</taxon>
        <taxon>Sodiomyces</taxon>
    </lineage>
</organism>
<dbReference type="CDD" id="cd00067">
    <property type="entry name" value="GAL4"/>
    <property type="match status" value="1"/>
</dbReference>
<dbReference type="SMART" id="SM00066">
    <property type="entry name" value="GAL4"/>
    <property type="match status" value="1"/>
</dbReference>
<evidence type="ECO:0000259" key="3">
    <source>
        <dbReference type="SMART" id="SM00066"/>
    </source>
</evidence>
<dbReference type="InterPro" id="IPR050987">
    <property type="entry name" value="AtrR-like"/>
</dbReference>
<dbReference type="InterPro" id="IPR001138">
    <property type="entry name" value="Zn2Cys6_DnaBD"/>
</dbReference>
<dbReference type="GO" id="GO:0008270">
    <property type="term" value="F:zinc ion binding"/>
    <property type="evidence" value="ECO:0007669"/>
    <property type="project" value="InterPro"/>
</dbReference>
<feature type="compositionally biased region" description="Low complexity" evidence="2">
    <location>
        <begin position="20"/>
        <end position="29"/>
    </location>
</feature>
<dbReference type="GO" id="GO:0000981">
    <property type="term" value="F:DNA-binding transcription factor activity, RNA polymerase II-specific"/>
    <property type="evidence" value="ECO:0007669"/>
    <property type="project" value="InterPro"/>
</dbReference>
<accession>A0A3N2Q5G6</accession>
<evidence type="ECO:0000313" key="5">
    <source>
        <dbReference type="Proteomes" id="UP000272025"/>
    </source>
</evidence>
<evidence type="ECO:0000256" key="1">
    <source>
        <dbReference type="ARBA" id="ARBA00023242"/>
    </source>
</evidence>
<protein>
    <recommendedName>
        <fullName evidence="3">Zn(2)-C6 fungal-type domain-containing protein</fullName>
    </recommendedName>
</protein>
<dbReference type="EMBL" id="ML119051">
    <property type="protein sequence ID" value="ROT42010.1"/>
    <property type="molecule type" value="Genomic_DNA"/>
</dbReference>
<keyword evidence="1" id="KW-0539">Nucleus</keyword>
<dbReference type="RefSeq" id="XP_028469816.1">
    <property type="nucleotide sequence ID" value="XM_028615436.1"/>
</dbReference>
<evidence type="ECO:0000256" key="2">
    <source>
        <dbReference type="SAM" id="MobiDB-lite"/>
    </source>
</evidence>
<feature type="compositionally biased region" description="Low complexity" evidence="2">
    <location>
        <begin position="128"/>
        <end position="152"/>
    </location>
</feature>
<dbReference type="Proteomes" id="UP000272025">
    <property type="component" value="Unassembled WGS sequence"/>
</dbReference>
<feature type="region of interest" description="Disordered" evidence="2">
    <location>
        <begin position="126"/>
        <end position="154"/>
    </location>
</feature>
<dbReference type="PANTHER" id="PTHR46910">
    <property type="entry name" value="TRANSCRIPTION FACTOR PDR1"/>
    <property type="match status" value="1"/>
</dbReference>
<dbReference type="OrthoDB" id="2123952at2759"/>
<evidence type="ECO:0000313" key="4">
    <source>
        <dbReference type="EMBL" id="ROT42010.1"/>
    </source>
</evidence>
<name>A0A3N2Q5G6_SODAK</name>
<dbReference type="PANTHER" id="PTHR46910:SF18">
    <property type="entry name" value="ZN(II)2CYS6 TRANSCRIPTION FACTOR (EUROFUNG)"/>
    <property type="match status" value="1"/>
</dbReference>